<dbReference type="Proteomes" id="UP000887577">
    <property type="component" value="Unplaced"/>
</dbReference>
<accession>A0A914YDV6</accession>
<keyword evidence="5" id="KW-1185">Reference proteome</keyword>
<sequence length="119" mass="13413">MKLDNSHYHLEKSKTLKNLQINSYWNCDHSDSSGCKARLITTAVDNSRHRIIERKGNHSHEVSSITASVKRAGLLLASRSRNAAERAIDIVSDTRTSVPIVVQQSLPESNSLKRRVHRN</sequence>
<keyword evidence="2" id="KW-0863">Zinc-finger</keyword>
<organism evidence="5 6">
    <name type="scientific">Panagrolaimus superbus</name>
    <dbReference type="NCBI Taxonomy" id="310955"/>
    <lineage>
        <taxon>Eukaryota</taxon>
        <taxon>Metazoa</taxon>
        <taxon>Ecdysozoa</taxon>
        <taxon>Nematoda</taxon>
        <taxon>Chromadorea</taxon>
        <taxon>Rhabditida</taxon>
        <taxon>Tylenchina</taxon>
        <taxon>Panagrolaimomorpha</taxon>
        <taxon>Panagrolaimoidea</taxon>
        <taxon>Panagrolaimidae</taxon>
        <taxon>Panagrolaimus</taxon>
    </lineage>
</organism>
<protein>
    <submittedName>
        <fullName evidence="6">FLYWCH-type domain-containing protein</fullName>
    </submittedName>
</protein>
<name>A0A914YDV6_9BILA</name>
<keyword evidence="3" id="KW-0862">Zinc</keyword>
<dbReference type="WBParaSite" id="PSU_v2.g17611.t1">
    <property type="protein sequence ID" value="PSU_v2.g17611.t1"/>
    <property type="gene ID" value="PSU_v2.g17611"/>
</dbReference>
<dbReference type="Pfam" id="PF04500">
    <property type="entry name" value="FLYWCH"/>
    <property type="match status" value="1"/>
</dbReference>
<dbReference type="AlphaFoldDB" id="A0A914YDV6"/>
<feature type="domain" description="FLYWCH-type" evidence="4">
    <location>
        <begin position="4"/>
        <end position="60"/>
    </location>
</feature>
<evidence type="ECO:0000313" key="5">
    <source>
        <dbReference type="Proteomes" id="UP000887577"/>
    </source>
</evidence>
<dbReference type="InterPro" id="IPR007588">
    <property type="entry name" value="Znf_FLYWCH"/>
</dbReference>
<evidence type="ECO:0000256" key="2">
    <source>
        <dbReference type="ARBA" id="ARBA00022771"/>
    </source>
</evidence>
<dbReference type="GO" id="GO:0008270">
    <property type="term" value="F:zinc ion binding"/>
    <property type="evidence" value="ECO:0007669"/>
    <property type="project" value="UniProtKB-KW"/>
</dbReference>
<proteinExistence type="predicted"/>
<keyword evidence="1" id="KW-0479">Metal-binding</keyword>
<dbReference type="Gene3D" id="2.20.25.240">
    <property type="match status" value="1"/>
</dbReference>
<evidence type="ECO:0000256" key="3">
    <source>
        <dbReference type="ARBA" id="ARBA00022833"/>
    </source>
</evidence>
<reference evidence="6" key="1">
    <citation type="submission" date="2022-11" db="UniProtKB">
        <authorList>
            <consortium name="WormBaseParasite"/>
        </authorList>
    </citation>
    <scope>IDENTIFICATION</scope>
</reference>
<evidence type="ECO:0000313" key="6">
    <source>
        <dbReference type="WBParaSite" id="PSU_v2.g17611.t1"/>
    </source>
</evidence>
<evidence type="ECO:0000256" key="1">
    <source>
        <dbReference type="ARBA" id="ARBA00022723"/>
    </source>
</evidence>
<evidence type="ECO:0000259" key="4">
    <source>
        <dbReference type="Pfam" id="PF04500"/>
    </source>
</evidence>